<keyword evidence="7" id="KW-1185">Reference proteome</keyword>
<dbReference type="InterPro" id="IPR026888">
    <property type="entry name" value="AcetylCoA_hyd_C"/>
</dbReference>
<dbReference type="Pfam" id="PF02550">
    <property type="entry name" value="AcetylCoA_hydro"/>
    <property type="match status" value="1"/>
</dbReference>
<dbReference type="EMBL" id="QQRQ01000028">
    <property type="protein sequence ID" value="RFT05792.1"/>
    <property type="molecule type" value="Genomic_DNA"/>
</dbReference>
<reference evidence="6 7" key="1">
    <citation type="submission" date="2018-07" db="EMBL/GenBank/DDBJ databases">
        <title>GABA Modulating Bacteria of the Human Gut Microbiota.</title>
        <authorList>
            <person name="Strandwitz P."/>
            <person name="Kim K.H."/>
            <person name="Terekhova D."/>
            <person name="Liu J.K."/>
            <person name="Sharma A."/>
            <person name="Levering J."/>
            <person name="Mcdonald D."/>
            <person name="Dietrich D."/>
            <person name="Ramadhar T.R."/>
            <person name="Lekbua A."/>
            <person name="Mroue N."/>
            <person name="Liston C."/>
            <person name="Stewart E.J."/>
            <person name="Dubin M.J."/>
            <person name="Zengler K."/>
            <person name="Knight R."/>
            <person name="Gilbert J.A."/>
            <person name="Clardy J."/>
            <person name="Lewis K."/>
        </authorList>
    </citation>
    <scope>NUCLEOTIDE SEQUENCE [LARGE SCALE GENOMIC DNA]</scope>
    <source>
        <strain evidence="6 7">KLE1738</strain>
    </source>
</reference>
<feature type="region of interest" description="Disordered" evidence="3">
    <location>
        <begin position="1"/>
        <end position="27"/>
    </location>
</feature>
<dbReference type="PANTHER" id="PTHR21432">
    <property type="entry name" value="ACETYL-COA HYDROLASE-RELATED"/>
    <property type="match status" value="1"/>
</dbReference>
<dbReference type="Proteomes" id="UP000260649">
    <property type="component" value="Unassembled WGS sequence"/>
</dbReference>
<keyword evidence="2" id="KW-0808">Transferase</keyword>
<protein>
    <submittedName>
        <fullName evidence="6">Acetyl-CoA hydrolase</fullName>
    </submittedName>
</protein>
<proteinExistence type="inferred from homology"/>
<gene>
    <name evidence="6" type="ORF">DV520_10790</name>
</gene>
<dbReference type="Pfam" id="PF13336">
    <property type="entry name" value="AcetylCoA_hyd_C"/>
    <property type="match status" value="1"/>
</dbReference>
<dbReference type="InterPro" id="IPR037171">
    <property type="entry name" value="NagB/RpiA_transferase-like"/>
</dbReference>
<dbReference type="SUPFAM" id="SSF100950">
    <property type="entry name" value="NagB/RpiA/CoA transferase-like"/>
    <property type="match status" value="2"/>
</dbReference>
<feature type="domain" description="Acetyl-CoA hydrolase/transferase C-terminal" evidence="5">
    <location>
        <begin position="301"/>
        <end position="458"/>
    </location>
</feature>
<dbReference type="GO" id="GO:0006083">
    <property type="term" value="P:acetate metabolic process"/>
    <property type="evidence" value="ECO:0007669"/>
    <property type="project" value="InterPro"/>
</dbReference>
<dbReference type="InterPro" id="IPR038460">
    <property type="entry name" value="AcetylCoA_hyd_C_sf"/>
</dbReference>
<keyword evidence="6" id="KW-0378">Hydrolase</keyword>
<accession>A0A3E2B1A0</accession>
<dbReference type="Gene3D" id="3.40.1080.10">
    <property type="entry name" value="Glutaconate Coenzyme A-transferase"/>
    <property type="match status" value="1"/>
</dbReference>
<dbReference type="GO" id="GO:0008775">
    <property type="term" value="F:acetate CoA-transferase activity"/>
    <property type="evidence" value="ECO:0007669"/>
    <property type="project" value="InterPro"/>
</dbReference>
<dbReference type="AlphaFoldDB" id="A0A3E2B1A0"/>
<feature type="domain" description="Acetyl-CoA hydrolase/transferase N-terminal" evidence="4">
    <location>
        <begin position="30"/>
        <end position="205"/>
    </location>
</feature>
<sequence>MAHRPISERPAGPAGQGGPGGGGPVNQALQEEFRAKTISAQQAAALVKSGQQVYLGCCTSYARAIADALAARSEELEDVTIGCSNIIPPMTVLDCAHPQAFRISTYFMGYEERRAWKAGRADFTSVHLGQVDQWCRETFHPDLAFFDVSLPDEEGYMSFGASGCCMHPFIQEETDNIVLQINRFSPYVTGQRTKIHISQARHVVWADVEKETIPGGPAEEDPIVAAMSRYLLDQIPDGACIQLGIGGVATAVGYGLMSKNDLGCHTEMMSDSIMALMKAGVINNSRPKFIPGRTVVGFAFGSRALYEFLDHNEDLFFGPFPVVNNPVNIAQNDNMISINTAMSIDLFGQVAAEGMGTRQFSGTGGQGDYVRGAQLAKGGKSFLAFSSTVGVGSDGAPKSRIVPTFPPATIVTTPRSDVQYVVTEYGVVNLKPLTTRDRARALIDLAHPDCRGMLTAEAKKLGLL</sequence>
<dbReference type="Gene3D" id="3.40.1080.20">
    <property type="entry name" value="Acetyl-CoA hydrolase/transferase C-terminal domain"/>
    <property type="match status" value="1"/>
</dbReference>
<dbReference type="Gene3D" id="3.30.750.70">
    <property type="entry name" value="4-hydroxybutyrate coenzyme like domains"/>
    <property type="match status" value="1"/>
</dbReference>
<evidence type="ECO:0000313" key="7">
    <source>
        <dbReference type="Proteomes" id="UP000260649"/>
    </source>
</evidence>
<evidence type="ECO:0000256" key="1">
    <source>
        <dbReference type="ARBA" id="ARBA00009632"/>
    </source>
</evidence>
<dbReference type="GO" id="GO:0016787">
    <property type="term" value="F:hydrolase activity"/>
    <property type="evidence" value="ECO:0007669"/>
    <property type="project" value="UniProtKB-KW"/>
</dbReference>
<comment type="caution">
    <text evidence="6">The sequence shown here is derived from an EMBL/GenBank/DDBJ whole genome shotgun (WGS) entry which is preliminary data.</text>
</comment>
<evidence type="ECO:0000259" key="5">
    <source>
        <dbReference type="Pfam" id="PF13336"/>
    </source>
</evidence>
<evidence type="ECO:0000313" key="6">
    <source>
        <dbReference type="EMBL" id="RFT05792.1"/>
    </source>
</evidence>
<organism evidence="6 7">
    <name type="scientific">Evtepia gabavorous</name>
    <dbReference type="NCBI Taxonomy" id="2211183"/>
    <lineage>
        <taxon>Bacteria</taxon>
        <taxon>Bacillati</taxon>
        <taxon>Bacillota</taxon>
        <taxon>Clostridia</taxon>
        <taxon>Eubacteriales</taxon>
        <taxon>Evtepia</taxon>
    </lineage>
</organism>
<name>A0A3E2B1A0_9FIRM</name>
<feature type="compositionally biased region" description="Gly residues" evidence="3">
    <location>
        <begin position="14"/>
        <end position="24"/>
    </location>
</feature>
<evidence type="ECO:0000256" key="3">
    <source>
        <dbReference type="SAM" id="MobiDB-lite"/>
    </source>
</evidence>
<evidence type="ECO:0000259" key="4">
    <source>
        <dbReference type="Pfam" id="PF02550"/>
    </source>
</evidence>
<dbReference type="InterPro" id="IPR046433">
    <property type="entry name" value="ActCoA_hydro"/>
</dbReference>
<dbReference type="PANTHER" id="PTHR21432:SF20">
    <property type="entry name" value="ACETYL-COA HYDROLASE"/>
    <property type="match status" value="1"/>
</dbReference>
<comment type="similarity">
    <text evidence="1">Belongs to the acetyl-CoA hydrolase/transferase family.</text>
</comment>
<evidence type="ECO:0000256" key="2">
    <source>
        <dbReference type="ARBA" id="ARBA00022679"/>
    </source>
</evidence>
<dbReference type="InterPro" id="IPR003702">
    <property type="entry name" value="ActCoA_hydro_N"/>
</dbReference>